<evidence type="ECO:0000313" key="3">
    <source>
        <dbReference type="Proteomes" id="UP000007800"/>
    </source>
</evidence>
<evidence type="ECO:0000313" key="2">
    <source>
        <dbReference type="EMBL" id="EER18828.1"/>
    </source>
</evidence>
<keyword evidence="3" id="KW-1185">Reference proteome</keyword>
<dbReference type="Proteomes" id="UP000007800">
    <property type="component" value="Unassembled WGS sequence"/>
</dbReference>
<dbReference type="GeneID" id="9049147"/>
<accession>C5K9Q6</accession>
<organism evidence="3">
    <name type="scientific">Perkinsus marinus (strain ATCC 50983 / TXsc)</name>
    <dbReference type="NCBI Taxonomy" id="423536"/>
    <lineage>
        <taxon>Eukaryota</taxon>
        <taxon>Sar</taxon>
        <taxon>Alveolata</taxon>
        <taxon>Perkinsozoa</taxon>
        <taxon>Perkinsea</taxon>
        <taxon>Perkinsida</taxon>
        <taxon>Perkinsidae</taxon>
        <taxon>Perkinsus</taxon>
    </lineage>
</organism>
<evidence type="ECO:0000256" key="1">
    <source>
        <dbReference type="SAM" id="MobiDB-lite"/>
    </source>
</evidence>
<sequence length="355" mass="38268">MSLADAIALSPRDNVASDEAESTREIVDSDSVVVEVPRKAAQVRISVSKAQATTPSQFGITPLDKALENPVKHESEIKYHVMMAREKLPYNVLARVVGHSNVMRCLLDVKPSPFASETILEALGQCSVTGDYKCCGALMGALKEPGDLLFSALRHAVVNGNHRVAMLLLGKCDPDPDVLREAFCRGDSRMFGLLVNLSPSVDLGIGKLFDGDSNEAAQRRLLEAVVCSGLVADRLNEDNVAAVLERLPSEAQAETLKIRTPLSRFRYPDRLAASCGDCGVQGFLVGPPKGLFANLPIIGSRANSRSAYNCDACGSAICGICRRVFEEAQRPVTLCRECSRSYTGLWGALIPRPPV</sequence>
<dbReference type="InParanoid" id="C5K9Q6"/>
<reference evidence="2 3" key="1">
    <citation type="submission" date="2008-07" db="EMBL/GenBank/DDBJ databases">
        <authorList>
            <person name="El-Sayed N."/>
            <person name="Caler E."/>
            <person name="Inman J."/>
            <person name="Amedeo P."/>
            <person name="Hass B."/>
            <person name="Wortman J."/>
        </authorList>
    </citation>
    <scope>NUCLEOTIDE SEQUENCE [LARGE SCALE GENOMIC DNA]</scope>
    <source>
        <strain evidence="3">ATCC 50983 / TXsc</strain>
    </source>
</reference>
<protein>
    <submittedName>
        <fullName evidence="2">Uncharacterized protein</fullName>
    </submittedName>
</protein>
<dbReference type="RefSeq" id="XP_002787032.1">
    <property type="nucleotide sequence ID" value="XM_002786986.1"/>
</dbReference>
<dbReference type="AlphaFoldDB" id="C5K9Q6"/>
<gene>
    <name evidence="2" type="ORF">Pmar_PMAR006452</name>
</gene>
<dbReference type="OrthoDB" id="10292002at2759"/>
<feature type="region of interest" description="Disordered" evidence="1">
    <location>
        <begin position="1"/>
        <end position="23"/>
    </location>
</feature>
<proteinExistence type="predicted"/>
<name>C5K9Q6_PERM5</name>
<dbReference type="EMBL" id="GG671513">
    <property type="protein sequence ID" value="EER18828.1"/>
    <property type="molecule type" value="Genomic_DNA"/>
</dbReference>